<organism evidence="2 3">
    <name type="scientific">Elysia crispata</name>
    <name type="common">lettuce slug</name>
    <dbReference type="NCBI Taxonomy" id="231223"/>
    <lineage>
        <taxon>Eukaryota</taxon>
        <taxon>Metazoa</taxon>
        <taxon>Spiralia</taxon>
        <taxon>Lophotrochozoa</taxon>
        <taxon>Mollusca</taxon>
        <taxon>Gastropoda</taxon>
        <taxon>Heterobranchia</taxon>
        <taxon>Euthyneura</taxon>
        <taxon>Panpulmonata</taxon>
        <taxon>Sacoglossa</taxon>
        <taxon>Placobranchoidea</taxon>
        <taxon>Plakobranchidae</taxon>
        <taxon>Elysia</taxon>
    </lineage>
</organism>
<evidence type="ECO:0000313" key="2">
    <source>
        <dbReference type="EMBL" id="KAK3756961.1"/>
    </source>
</evidence>
<dbReference type="Proteomes" id="UP001283361">
    <property type="component" value="Unassembled WGS sequence"/>
</dbReference>
<gene>
    <name evidence="2" type="ORF">RRG08_019820</name>
</gene>
<keyword evidence="3" id="KW-1185">Reference proteome</keyword>
<feature type="compositionally biased region" description="Polar residues" evidence="1">
    <location>
        <begin position="149"/>
        <end position="158"/>
    </location>
</feature>
<feature type="region of interest" description="Disordered" evidence="1">
    <location>
        <begin position="144"/>
        <end position="220"/>
    </location>
</feature>
<evidence type="ECO:0000313" key="3">
    <source>
        <dbReference type="Proteomes" id="UP001283361"/>
    </source>
</evidence>
<protein>
    <submittedName>
        <fullName evidence="2">Uncharacterized protein</fullName>
    </submittedName>
</protein>
<accession>A0AAE1D4D4</accession>
<comment type="caution">
    <text evidence="2">The sequence shown here is derived from an EMBL/GenBank/DDBJ whole genome shotgun (WGS) entry which is preliminary data.</text>
</comment>
<reference evidence="2" key="1">
    <citation type="journal article" date="2023" name="G3 (Bethesda)">
        <title>A reference genome for the long-term kleptoplast-retaining sea slug Elysia crispata morphotype clarki.</title>
        <authorList>
            <person name="Eastman K.E."/>
            <person name="Pendleton A.L."/>
            <person name="Shaikh M.A."/>
            <person name="Suttiyut T."/>
            <person name="Ogas R."/>
            <person name="Tomko P."/>
            <person name="Gavelis G."/>
            <person name="Widhalm J.R."/>
            <person name="Wisecaver J.H."/>
        </authorList>
    </citation>
    <scope>NUCLEOTIDE SEQUENCE</scope>
    <source>
        <strain evidence="2">ECLA1</strain>
    </source>
</reference>
<evidence type="ECO:0000256" key="1">
    <source>
        <dbReference type="SAM" id="MobiDB-lite"/>
    </source>
</evidence>
<dbReference type="PROSITE" id="PS51257">
    <property type="entry name" value="PROKAR_LIPOPROTEIN"/>
    <property type="match status" value="1"/>
</dbReference>
<name>A0AAE1D4D4_9GAST</name>
<proteinExistence type="predicted"/>
<sequence length="361" mass="40208">MSFPATKRIKQHGKKSGLSGFISSSCPDLTRDSVDMIDRSIYVYSPGPADAISSRVLRAKLRGRLQNCELSEDTIKSSTKTMKGGRRRILSTFNIPKFGPGSSWPSFVGLPPLEQAPQVSSAVRRRRVLDIGLSPRLTRQASDLKLRQNEVTSGSQGFAETKGKHQFSPLNPRGSKILSVKARGLNKQDSNSNADDLISSKTTASKAQPSGHIGDVSNGKSYRLRRPTAFPVSPVIQNGALFHLLVKGKELKPLGIAHDEETCAMFYATHFPLLLRKLSETSEAIPAKRIMTELEAEEQIKLSERLCRARQIRDRLEKAEDILRHFETDPEDSGPIETELRTDLFNPAAWSWNLQRYSLNR</sequence>
<feature type="compositionally biased region" description="Polar residues" evidence="1">
    <location>
        <begin position="187"/>
        <end position="208"/>
    </location>
</feature>
<dbReference type="EMBL" id="JAWDGP010005435">
    <property type="protein sequence ID" value="KAK3756961.1"/>
    <property type="molecule type" value="Genomic_DNA"/>
</dbReference>
<dbReference type="AlphaFoldDB" id="A0AAE1D4D4"/>